<comment type="caution">
    <text evidence="1">The sequence shown here is derived from an EMBL/GenBank/DDBJ whole genome shotgun (WGS) entry which is preliminary data.</text>
</comment>
<name>A0A6G1CI88_9ORYZ</name>
<organism evidence="1 2">
    <name type="scientific">Oryza meyeriana var. granulata</name>
    <dbReference type="NCBI Taxonomy" id="110450"/>
    <lineage>
        <taxon>Eukaryota</taxon>
        <taxon>Viridiplantae</taxon>
        <taxon>Streptophyta</taxon>
        <taxon>Embryophyta</taxon>
        <taxon>Tracheophyta</taxon>
        <taxon>Spermatophyta</taxon>
        <taxon>Magnoliopsida</taxon>
        <taxon>Liliopsida</taxon>
        <taxon>Poales</taxon>
        <taxon>Poaceae</taxon>
        <taxon>BOP clade</taxon>
        <taxon>Oryzoideae</taxon>
        <taxon>Oryzeae</taxon>
        <taxon>Oryzinae</taxon>
        <taxon>Oryza</taxon>
        <taxon>Oryza meyeriana</taxon>
    </lineage>
</organism>
<dbReference type="AlphaFoldDB" id="A0A6G1CI88"/>
<gene>
    <name evidence="1" type="ORF">E2562_024074</name>
</gene>
<protein>
    <submittedName>
        <fullName evidence="1">Uncharacterized protein</fullName>
    </submittedName>
</protein>
<evidence type="ECO:0000313" key="2">
    <source>
        <dbReference type="Proteomes" id="UP000479710"/>
    </source>
</evidence>
<dbReference type="Proteomes" id="UP000479710">
    <property type="component" value="Unassembled WGS sequence"/>
</dbReference>
<evidence type="ECO:0000313" key="1">
    <source>
        <dbReference type="EMBL" id="KAF0899747.1"/>
    </source>
</evidence>
<reference evidence="1 2" key="1">
    <citation type="submission" date="2019-11" db="EMBL/GenBank/DDBJ databases">
        <title>Whole genome sequence of Oryza granulata.</title>
        <authorList>
            <person name="Li W."/>
        </authorList>
    </citation>
    <scope>NUCLEOTIDE SEQUENCE [LARGE SCALE GENOMIC DNA]</scope>
    <source>
        <strain evidence="2">cv. Menghai</strain>
        <tissue evidence="1">Leaf</tissue>
    </source>
</reference>
<dbReference type="EMBL" id="SPHZ02000009">
    <property type="protein sequence ID" value="KAF0899747.1"/>
    <property type="molecule type" value="Genomic_DNA"/>
</dbReference>
<accession>A0A6G1CI88</accession>
<sequence>MLPLPCYTIAYARAAVEATSAAYSLPRVWDGDGRCVGLAHGRAECLATCLARLACLLVAAAACSLVVPTR</sequence>
<proteinExistence type="predicted"/>
<keyword evidence="2" id="KW-1185">Reference proteome</keyword>